<dbReference type="RefSeq" id="WP_305732889.1">
    <property type="nucleotide sequence ID" value="NZ_OW150024.1"/>
</dbReference>
<proteinExistence type="predicted"/>
<gene>
    <name evidence="1" type="ORF">GEAMG1_2276</name>
</gene>
<dbReference type="EMBL" id="OW150024">
    <property type="protein sequence ID" value="CAH2032112.1"/>
    <property type="molecule type" value="Genomic_DNA"/>
</dbReference>
<accession>A0ABN8HKH6</accession>
<organism evidence="1 2">
    <name type="scientific">Trichlorobacter ammonificans</name>
    <dbReference type="NCBI Taxonomy" id="2916410"/>
    <lineage>
        <taxon>Bacteria</taxon>
        <taxon>Pseudomonadati</taxon>
        <taxon>Thermodesulfobacteriota</taxon>
        <taxon>Desulfuromonadia</taxon>
        <taxon>Geobacterales</taxon>
        <taxon>Geobacteraceae</taxon>
        <taxon>Trichlorobacter</taxon>
    </lineage>
</organism>
<name>A0ABN8HKH6_9BACT</name>
<evidence type="ECO:0000313" key="2">
    <source>
        <dbReference type="Proteomes" id="UP001295463"/>
    </source>
</evidence>
<keyword evidence="2" id="KW-1185">Reference proteome</keyword>
<reference evidence="1 2" key="1">
    <citation type="submission" date="2022-03" db="EMBL/GenBank/DDBJ databases">
        <authorList>
            <person name="Koch H."/>
        </authorList>
    </citation>
    <scope>NUCLEOTIDE SEQUENCE [LARGE SCALE GENOMIC DNA]</scope>
    <source>
        <strain evidence="1 2">G1</strain>
    </source>
</reference>
<dbReference type="Proteomes" id="UP001295463">
    <property type="component" value="Chromosome"/>
</dbReference>
<sequence>MHHASLTAQAKLLIAALLAFALFGLSGCATGMSALECGVESMNPTVMAALDSFESAAISIKLSNRVLLQSPLSEQDTWPSDLQGAPSGGAALKMGLSLLGSSQGVTVPLEIDPETGFPRPTSALYLFLKERQELLDKHVSKEDVRFFRNKPQDVYYRELAGRKKPDTIHEYVYRNPLMAYGVVANNKNEMLNLEAEIALTARGYTQCDAFLRKASATVDAEVKKAACKDPALKDEAITAALKEKTEDMATMEKNYGKLANKVYAASVAGADFSMAALVKIGCAVVNGVRAFPNINNEFKGLKGAYNAAMLFPRIKMVLNSLGIYKDNLGLQYTVYKTMYEQLKGKYQLKEEEPEQGQKVKEALRRIELAEAALKELEPKLQLAFAGEAVAFSSQEAQRLERIAALFPEAGEPSVRLARLLNR</sequence>
<protein>
    <recommendedName>
        <fullName evidence="3">Lipoprotein</fullName>
    </recommendedName>
</protein>
<evidence type="ECO:0000313" key="1">
    <source>
        <dbReference type="EMBL" id="CAH2032112.1"/>
    </source>
</evidence>
<evidence type="ECO:0008006" key="3">
    <source>
        <dbReference type="Google" id="ProtNLM"/>
    </source>
</evidence>